<dbReference type="InterPro" id="IPR023394">
    <property type="entry name" value="Sec7_C_sf"/>
</dbReference>
<feature type="compositionally biased region" description="Basic and acidic residues" evidence="1">
    <location>
        <begin position="629"/>
        <end position="643"/>
    </location>
</feature>
<feature type="region of interest" description="Disordered" evidence="1">
    <location>
        <begin position="393"/>
        <end position="432"/>
    </location>
</feature>
<dbReference type="Pfam" id="PF01369">
    <property type="entry name" value="Sec7"/>
    <property type="match status" value="1"/>
</dbReference>
<feature type="compositionally biased region" description="Pro residues" evidence="1">
    <location>
        <begin position="234"/>
        <end position="244"/>
    </location>
</feature>
<dbReference type="EMBL" id="LSSM01000277">
    <property type="protein sequence ID" value="OMJ29458.1"/>
    <property type="molecule type" value="Genomic_DNA"/>
</dbReference>
<feature type="compositionally biased region" description="Basic and acidic residues" evidence="1">
    <location>
        <begin position="335"/>
        <end position="349"/>
    </location>
</feature>
<protein>
    <recommendedName>
        <fullName evidence="2">SEC7 domain-containing protein</fullName>
    </recommendedName>
</protein>
<dbReference type="InterPro" id="IPR000904">
    <property type="entry name" value="Sec7_dom"/>
</dbReference>
<evidence type="ECO:0000259" key="2">
    <source>
        <dbReference type="PROSITE" id="PS50190"/>
    </source>
</evidence>
<dbReference type="OrthoDB" id="430364at2759"/>
<reference evidence="4" key="1">
    <citation type="submission" date="2017-01" db="EMBL/GenBank/DDBJ databases">
        <authorList>
            <person name="Wang Y."/>
            <person name="White M."/>
            <person name="Kvist S."/>
            <person name="Moncalvo J.-M."/>
        </authorList>
    </citation>
    <scope>NUCLEOTIDE SEQUENCE [LARGE SCALE GENOMIC DNA]</scope>
    <source>
        <strain evidence="4">ID-206-W2</strain>
    </source>
</reference>
<evidence type="ECO:0000313" key="3">
    <source>
        <dbReference type="EMBL" id="OMJ29458.1"/>
    </source>
</evidence>
<dbReference type="GO" id="GO:0005085">
    <property type="term" value="F:guanyl-nucleotide exchange factor activity"/>
    <property type="evidence" value="ECO:0007669"/>
    <property type="project" value="InterPro"/>
</dbReference>
<proteinExistence type="predicted"/>
<feature type="compositionally biased region" description="Polar residues" evidence="1">
    <location>
        <begin position="185"/>
        <end position="202"/>
    </location>
</feature>
<comment type="caution">
    <text evidence="3">The sequence shown here is derived from an EMBL/GenBank/DDBJ whole genome shotgun (WGS) entry which is preliminary data.</text>
</comment>
<evidence type="ECO:0000313" key="4">
    <source>
        <dbReference type="Proteomes" id="UP000187429"/>
    </source>
</evidence>
<gene>
    <name evidence="3" type="ORF">AYI69_g1040</name>
</gene>
<feature type="region of interest" description="Disordered" evidence="1">
    <location>
        <begin position="335"/>
        <end position="361"/>
    </location>
</feature>
<dbReference type="PROSITE" id="PS50190">
    <property type="entry name" value="SEC7"/>
    <property type="match status" value="1"/>
</dbReference>
<dbReference type="SMART" id="SM00222">
    <property type="entry name" value="Sec7"/>
    <property type="match status" value="1"/>
</dbReference>
<dbReference type="GO" id="GO:0032012">
    <property type="term" value="P:regulation of ARF protein signal transduction"/>
    <property type="evidence" value="ECO:0007669"/>
    <property type="project" value="InterPro"/>
</dbReference>
<keyword evidence="4" id="KW-1185">Reference proteome</keyword>
<feature type="compositionally biased region" description="Polar residues" evidence="1">
    <location>
        <begin position="393"/>
        <end position="409"/>
    </location>
</feature>
<dbReference type="SUPFAM" id="SSF48425">
    <property type="entry name" value="Sec7 domain"/>
    <property type="match status" value="1"/>
</dbReference>
<sequence length="2135" mass="240014">MDSDDPSKANTLQPATYKIESSFSKNNSSFRSLHAFPSPKPFKPKLIEIDDYKPIPSKKQTPTPISTSKSLKKISKKSLNKDLPSLSPLLKAESSYKKKPEYTKENSLFPTPISKEFSPYKSLTKNNHSTEPRRSLSYEDNSFSKRKNLSSNKLGIPNNKPNKAEYISINSPNNVFFKPNKHNFSRSVSNNSRHQDISSPKTSLKKLPDNNSSPIKPFLPKSDQFTNANSTKPPSSPPPPPPIPKFVSDSRRDFLNDPSLRNSPLSKFDSSAISSPIINNPPFLNPPKKPFETSPKEPFDNIPQESFGNGVEITRNESLAFIQDSLSYFNSKVDHSSNRQLHDSPKNIDSESSDSSDVNNLDNNIVLSPLDTLVAELTSELFSLISNQNVTNNSSEYKDSLSNSSTAQISELPPSNSLKNLNNPSSTSVRSKKATLKSLLNKELPNIPSRLSSSIPSSGEPKVFDNNWIDDILTKARRVPNVDENSQDPILSSIPLIIDESDYNSSLFNANSFPEYHSSPQNFYNTSSSKTSIEQKYDGNSISAQNSTGLPRIPSKFPPSTINFSHSLSNEINYTKDVAPANNLYPNTKRTDFIRRNNEIRRSRTWNENSDSYLTHSYANEYSSDIDDIKNAGHSAPDNRKSPLDYYNSSHSHSRDNQNISKKHLNNRRWSNSGIYRARDPAGPLRNQPYKTTTDYLKPSTTQTEILSEPPSAYKISPARVGLLKALSRRKSIRLAPSIGKIIFTETSLNSMNTKNPLYPFANNSLDKYDLSIVFHLKETDNLKLLSNIPKTDKVEYGDVISKAKRQVHNFRMKPTKIFTTEKPRTKSGLSALAIRKGGLLLGEEPSIIVLSPENNFQAPFSAYSILLNAKNDFYISSYIKRYSISSKSRMSVISIGGDAYSNAVKEMSSQSSNSEPVIVFTESDYQIVELPPPVPLRFHRRSINPTPNQVFLISNSVNPHSPLETDSGNFAHFNSSLKNRNNRTSLPAHLLSDLHNQISAIKSIIVNRDSLKNCSNTLSNNPVDNNSFFSQENIPTSSTNTDYNSSSFKQTQSKTYESSQIYNFDYSPISNHNEVDNPSSPMVRSNRNSIDIKNNFVGSDSFDTGNDGIKVTEPQLLKAKALQLRPIKSSNESFYKQDLNNISEAEEASTSAFFKGLGSDILKSSGRYHNRSAFENDESIKPSETAHRWDFERKDSVVEQMYYSKDSMDYIYNDVNAAEFNNETYQYGNYNTYRKLLFHGPAYKIMSALNAQTDTYLFLFSDLLVVTRSILNPNINSNSNEFPSSTIDFSPSSKIEDLPKNHSFNILMVIPLSSNVTSFETIRNTSYSKDSTTSGSDSKLEYLQHTLRKIRKKFNINPYEAVISLVDSKIISPASDKLADFLIRCTELNRRQLGKFLGLGLLARELEKTATAEEKKKESMYYRNVWQMYIDRYNIVGIPIDEALRHILVGIRLPNDPMAISSLLEIFSNHWYSKNRAVADSYQSVLKEKYPKLVDMQRSGSNKIDEYFDKIYKSKNTRTNLSKKTQNESVDSSFSFSKNGLKKSLIPLEDASSAVESENFNFIWVPQTSSLSTRLTFAIMTLNAESHNPLICDEVTPEISLRDFLSKFLLSVHTDNKPPSHAIPFSAESVFKNHILSHLPQSFANTIASLDPHSKKEAFLRKKDFTNFFCYLEVPLTELLLIWERVRVAKLEQASDMRRIDPIFSTDWVEPIMLPDSTKRAQPLLKPKVENLIDSYTKSKFNFSSENMSAILDAPGIPESTLKFKYNYMNDVYSDPGFKDGLLFNSSTDRLPAKMNVSSTILLRVTITIPKPDPNYYIVIRVVGSSSIPQSSNSDFKSTLDDLKANDIYRQEVNSGLKINQNGAAVKEHNRSPLTDFKRLQANDTPLEILINDNFNQNSPITIMPSPILKFESSNVAKFFIAAQSVGHSTIQFLAYGPHARYYSPLPSRSIIVEGGFMLHTLQLTWLKPNDSLSSLQSPVRSESNFSQKPGKITKEQELPQTNVSTKARYMFGATSQKNKAVWIDALQSALESSKHEENTSITSKVSSPVISGAAIMKEISRETNFDRKGELSVQEDLDEIYSASNKADYIFKQILKSQKISQTSTVTSKVPGLTNIPSSIPGRDLIDTVLSIK</sequence>
<feature type="compositionally biased region" description="Basic and acidic residues" evidence="1">
    <location>
        <begin position="94"/>
        <end position="104"/>
    </location>
</feature>
<dbReference type="Gene3D" id="1.10.1000.11">
    <property type="entry name" value="Arf Nucleotide-binding Site Opener,domain 2"/>
    <property type="match status" value="1"/>
</dbReference>
<feature type="compositionally biased region" description="Polar residues" evidence="1">
    <location>
        <begin position="259"/>
        <end position="272"/>
    </location>
</feature>
<feature type="compositionally biased region" description="Low complexity" evidence="1">
    <location>
        <begin position="273"/>
        <end position="282"/>
    </location>
</feature>
<feature type="domain" description="SEC7" evidence="2">
    <location>
        <begin position="1337"/>
        <end position="1647"/>
    </location>
</feature>
<feature type="compositionally biased region" description="Polar residues" evidence="1">
    <location>
        <begin position="223"/>
        <end position="232"/>
    </location>
</feature>
<dbReference type="InterPro" id="IPR035999">
    <property type="entry name" value="Sec7_dom_sf"/>
</dbReference>
<dbReference type="Proteomes" id="UP000187429">
    <property type="component" value="Unassembled WGS sequence"/>
</dbReference>
<feature type="compositionally biased region" description="Polar residues" evidence="1">
    <location>
        <begin position="689"/>
        <end position="704"/>
    </location>
</feature>
<dbReference type="Gene3D" id="1.10.220.20">
    <property type="match status" value="1"/>
</dbReference>
<feature type="compositionally biased region" description="Basic and acidic residues" evidence="1">
    <location>
        <begin position="128"/>
        <end position="137"/>
    </location>
</feature>
<feature type="compositionally biased region" description="Basic and acidic residues" evidence="1">
    <location>
        <begin position="289"/>
        <end position="299"/>
    </location>
</feature>
<feature type="region of interest" description="Disordered" evidence="1">
    <location>
        <begin position="629"/>
        <end position="704"/>
    </location>
</feature>
<feature type="compositionally biased region" description="Low complexity" evidence="1">
    <location>
        <begin position="412"/>
        <end position="426"/>
    </location>
</feature>
<feature type="region of interest" description="Disordered" evidence="1">
    <location>
        <begin position="48"/>
        <end position="303"/>
    </location>
</feature>
<accession>A0A1R1YRD5</accession>
<evidence type="ECO:0000256" key="1">
    <source>
        <dbReference type="SAM" id="MobiDB-lite"/>
    </source>
</evidence>
<organism evidence="3 4">
    <name type="scientific">Smittium culicis</name>
    <dbReference type="NCBI Taxonomy" id="133412"/>
    <lineage>
        <taxon>Eukaryota</taxon>
        <taxon>Fungi</taxon>
        <taxon>Fungi incertae sedis</taxon>
        <taxon>Zoopagomycota</taxon>
        <taxon>Kickxellomycotina</taxon>
        <taxon>Harpellomycetes</taxon>
        <taxon>Harpellales</taxon>
        <taxon>Legeriomycetaceae</taxon>
        <taxon>Smittium</taxon>
    </lineage>
</organism>
<name>A0A1R1YRD5_9FUNG</name>